<comment type="subcellular location">
    <subcellularLocation>
        <location evidence="2">Chromosome</location>
        <location evidence="2">Telomere</location>
    </subcellularLocation>
    <subcellularLocation>
        <location evidence="1">Nucleus</location>
    </subcellularLocation>
</comment>
<keyword evidence="9" id="KW-0805">Transcription regulation</keyword>
<evidence type="ECO:0000256" key="10">
    <source>
        <dbReference type="ARBA" id="ARBA00023159"/>
    </source>
</evidence>
<keyword evidence="10" id="KW-0010">Activator</keyword>
<evidence type="ECO:0000256" key="12">
    <source>
        <dbReference type="ARBA" id="ARBA00023242"/>
    </source>
</evidence>
<comment type="caution">
    <text evidence="15">The sequence shown here is derived from an EMBL/GenBank/DDBJ whole genome shotgun (WGS) entry which is preliminary data.</text>
</comment>
<comment type="function">
    <text evidence="13">Component of the EKC/KEOPS complex that is required for the formation of a threonylcarbamoyl group on adenosine at position 37 (t(6)A37) in tRNAs that read codons beginning with adenine. The complex is probably involved in the transfer of the threonylcarbamoyl moiety of threonylcarbamoyl-AMP (TC-AMP) to the N6 group of A37. GON7 likely plays a supporting role to the catalytic subunit KAE1 in the complex. The EKC/KEOPS complex also promotes both telomere uncapping and telomere elongation. The complex is required for efficient recruitment of transcriptional coactivators.</text>
</comment>
<dbReference type="InterPro" id="IPR014849">
    <property type="entry name" value="EKC/KEOPS_Gon7"/>
</dbReference>
<evidence type="ECO:0000256" key="2">
    <source>
        <dbReference type="ARBA" id="ARBA00004574"/>
    </source>
</evidence>
<feature type="compositionally biased region" description="Acidic residues" evidence="14">
    <location>
        <begin position="101"/>
        <end position="118"/>
    </location>
</feature>
<evidence type="ECO:0000256" key="11">
    <source>
        <dbReference type="ARBA" id="ARBA00023163"/>
    </source>
</evidence>
<dbReference type="GO" id="GO:0005634">
    <property type="term" value="C:nucleus"/>
    <property type="evidence" value="ECO:0007669"/>
    <property type="project" value="UniProtKB-SubCell"/>
</dbReference>
<name>A0AAE0IAD9_9PEZI</name>
<evidence type="ECO:0000256" key="1">
    <source>
        <dbReference type="ARBA" id="ARBA00004123"/>
    </source>
</evidence>
<dbReference type="Pfam" id="PF08738">
    <property type="entry name" value="Gon7"/>
    <property type="match status" value="1"/>
</dbReference>
<organism evidence="15 16">
    <name type="scientific">Cercophora scortea</name>
    <dbReference type="NCBI Taxonomy" id="314031"/>
    <lineage>
        <taxon>Eukaryota</taxon>
        <taxon>Fungi</taxon>
        <taxon>Dikarya</taxon>
        <taxon>Ascomycota</taxon>
        <taxon>Pezizomycotina</taxon>
        <taxon>Sordariomycetes</taxon>
        <taxon>Sordariomycetidae</taxon>
        <taxon>Sordariales</taxon>
        <taxon>Lasiosphaeriaceae</taxon>
        <taxon>Cercophora</taxon>
    </lineage>
</organism>
<evidence type="ECO:0000256" key="6">
    <source>
        <dbReference type="ARBA" id="ARBA00022454"/>
    </source>
</evidence>
<evidence type="ECO:0000256" key="5">
    <source>
        <dbReference type="ARBA" id="ARBA00019746"/>
    </source>
</evidence>
<evidence type="ECO:0000256" key="3">
    <source>
        <dbReference type="ARBA" id="ARBA00008529"/>
    </source>
</evidence>
<proteinExistence type="inferred from homology"/>
<keyword evidence="7" id="KW-0819">tRNA processing</keyword>
<evidence type="ECO:0000256" key="14">
    <source>
        <dbReference type="SAM" id="MobiDB-lite"/>
    </source>
</evidence>
<dbReference type="Proteomes" id="UP001286456">
    <property type="component" value="Unassembled WGS sequence"/>
</dbReference>
<keyword evidence="6" id="KW-0158">Chromosome</keyword>
<evidence type="ECO:0000313" key="16">
    <source>
        <dbReference type="Proteomes" id="UP001286456"/>
    </source>
</evidence>
<gene>
    <name evidence="15" type="ORF">B0T19DRAFT_403964</name>
</gene>
<keyword evidence="16" id="KW-1185">Reference proteome</keyword>
<evidence type="ECO:0000256" key="8">
    <source>
        <dbReference type="ARBA" id="ARBA00022895"/>
    </source>
</evidence>
<sequence length="118" mass="12529">MASETPHATTLTAVYSAGSSGNEAFSFSHAIPPIAGSSETATVQDKSRYLRDLRAAIVTTQEQVNKELTARMEEDKEKAAAAAADASSLPARKGKGGVVVDDVEEEEHYGEEAQEDED</sequence>
<keyword evidence="11" id="KW-0804">Transcription</keyword>
<comment type="similarity">
    <text evidence="3">Belongs to the GON7 family.</text>
</comment>
<dbReference type="EMBL" id="JAUEPO010000005">
    <property type="protein sequence ID" value="KAK3321430.1"/>
    <property type="molecule type" value="Genomic_DNA"/>
</dbReference>
<feature type="region of interest" description="Disordered" evidence="14">
    <location>
        <begin position="75"/>
        <end position="118"/>
    </location>
</feature>
<reference evidence="15" key="2">
    <citation type="submission" date="2023-06" db="EMBL/GenBank/DDBJ databases">
        <authorList>
            <consortium name="Lawrence Berkeley National Laboratory"/>
            <person name="Haridas S."/>
            <person name="Hensen N."/>
            <person name="Bonometti L."/>
            <person name="Westerberg I."/>
            <person name="Brannstrom I.O."/>
            <person name="Guillou S."/>
            <person name="Cros-Aarteil S."/>
            <person name="Calhoun S."/>
            <person name="Kuo A."/>
            <person name="Mondo S."/>
            <person name="Pangilinan J."/>
            <person name="Riley R."/>
            <person name="Labutti K."/>
            <person name="Andreopoulos B."/>
            <person name="Lipzen A."/>
            <person name="Chen C."/>
            <person name="Yanf M."/>
            <person name="Daum C."/>
            <person name="Ng V."/>
            <person name="Clum A."/>
            <person name="Steindorff A."/>
            <person name="Ohm R."/>
            <person name="Martin F."/>
            <person name="Silar P."/>
            <person name="Natvig D."/>
            <person name="Lalanne C."/>
            <person name="Gautier V."/>
            <person name="Ament-Velasquez S.L."/>
            <person name="Kruys A."/>
            <person name="Hutchinson M.I."/>
            <person name="Powell A.J."/>
            <person name="Barry K."/>
            <person name="Miller A.N."/>
            <person name="Grigoriev I.V."/>
            <person name="Debuchy R."/>
            <person name="Gladieux P."/>
            <person name="Thoren M.H."/>
            <person name="Johannesson H."/>
        </authorList>
    </citation>
    <scope>NUCLEOTIDE SEQUENCE</scope>
    <source>
        <strain evidence="15">SMH4131-1</strain>
    </source>
</reference>
<accession>A0AAE0IAD9</accession>
<reference evidence="15" key="1">
    <citation type="journal article" date="2023" name="Mol. Phylogenet. Evol.">
        <title>Genome-scale phylogeny and comparative genomics of the fungal order Sordariales.</title>
        <authorList>
            <person name="Hensen N."/>
            <person name="Bonometti L."/>
            <person name="Westerberg I."/>
            <person name="Brannstrom I.O."/>
            <person name="Guillou S."/>
            <person name="Cros-Aarteil S."/>
            <person name="Calhoun S."/>
            <person name="Haridas S."/>
            <person name="Kuo A."/>
            <person name="Mondo S."/>
            <person name="Pangilinan J."/>
            <person name="Riley R."/>
            <person name="LaButti K."/>
            <person name="Andreopoulos B."/>
            <person name="Lipzen A."/>
            <person name="Chen C."/>
            <person name="Yan M."/>
            <person name="Daum C."/>
            <person name="Ng V."/>
            <person name="Clum A."/>
            <person name="Steindorff A."/>
            <person name="Ohm R.A."/>
            <person name="Martin F."/>
            <person name="Silar P."/>
            <person name="Natvig D.O."/>
            <person name="Lalanne C."/>
            <person name="Gautier V."/>
            <person name="Ament-Velasquez S.L."/>
            <person name="Kruys A."/>
            <person name="Hutchinson M.I."/>
            <person name="Powell A.J."/>
            <person name="Barry K."/>
            <person name="Miller A.N."/>
            <person name="Grigoriev I.V."/>
            <person name="Debuchy R."/>
            <person name="Gladieux P."/>
            <person name="Hiltunen Thoren M."/>
            <person name="Johannesson H."/>
        </authorList>
    </citation>
    <scope>NUCLEOTIDE SEQUENCE</scope>
    <source>
        <strain evidence="15">SMH4131-1</strain>
    </source>
</reference>
<evidence type="ECO:0000256" key="9">
    <source>
        <dbReference type="ARBA" id="ARBA00023015"/>
    </source>
</evidence>
<comment type="subunit">
    <text evidence="4">Component of the EKC/KEOPS complex composed of at least BUD32, CGI121, GON7, KAE1 and PCC1; the whole complex dimerizes.</text>
</comment>
<dbReference type="AlphaFoldDB" id="A0AAE0IAD9"/>
<dbReference type="GO" id="GO:0008033">
    <property type="term" value="P:tRNA processing"/>
    <property type="evidence" value="ECO:0007669"/>
    <property type="project" value="UniProtKB-KW"/>
</dbReference>
<protein>
    <recommendedName>
        <fullName evidence="5">EKC/KEOPS complex subunit GON7</fullName>
    </recommendedName>
</protein>
<keyword evidence="12" id="KW-0539">Nucleus</keyword>
<dbReference type="GO" id="GO:0000781">
    <property type="term" value="C:chromosome, telomeric region"/>
    <property type="evidence" value="ECO:0007669"/>
    <property type="project" value="UniProtKB-SubCell"/>
</dbReference>
<evidence type="ECO:0000256" key="4">
    <source>
        <dbReference type="ARBA" id="ARBA00011534"/>
    </source>
</evidence>
<keyword evidence="8" id="KW-0779">Telomere</keyword>
<evidence type="ECO:0000256" key="7">
    <source>
        <dbReference type="ARBA" id="ARBA00022694"/>
    </source>
</evidence>
<evidence type="ECO:0000313" key="15">
    <source>
        <dbReference type="EMBL" id="KAK3321430.1"/>
    </source>
</evidence>
<evidence type="ECO:0000256" key="13">
    <source>
        <dbReference type="ARBA" id="ARBA00025393"/>
    </source>
</evidence>